<reference evidence="1" key="1">
    <citation type="submission" date="2020-05" db="EMBL/GenBank/DDBJ databases">
        <title>Large-scale comparative analyses of tick genomes elucidate their genetic diversity and vector capacities.</title>
        <authorList>
            <person name="Jia N."/>
            <person name="Wang J."/>
            <person name="Shi W."/>
            <person name="Du L."/>
            <person name="Sun Y."/>
            <person name="Zhan W."/>
            <person name="Jiang J."/>
            <person name="Wang Q."/>
            <person name="Zhang B."/>
            <person name="Ji P."/>
            <person name="Sakyi L.B."/>
            <person name="Cui X."/>
            <person name="Yuan T."/>
            <person name="Jiang B."/>
            <person name="Yang W."/>
            <person name="Lam T.T.-Y."/>
            <person name="Chang Q."/>
            <person name="Ding S."/>
            <person name="Wang X."/>
            <person name="Zhu J."/>
            <person name="Ruan X."/>
            <person name="Zhao L."/>
            <person name="Wei J."/>
            <person name="Que T."/>
            <person name="Du C."/>
            <person name="Cheng J."/>
            <person name="Dai P."/>
            <person name="Han X."/>
            <person name="Huang E."/>
            <person name="Gao Y."/>
            <person name="Liu J."/>
            <person name="Shao H."/>
            <person name="Ye R."/>
            <person name="Li L."/>
            <person name="Wei W."/>
            <person name="Wang X."/>
            <person name="Wang C."/>
            <person name="Yang T."/>
            <person name="Huo Q."/>
            <person name="Li W."/>
            <person name="Guo W."/>
            <person name="Chen H."/>
            <person name="Zhou L."/>
            <person name="Ni X."/>
            <person name="Tian J."/>
            <person name="Zhou Y."/>
            <person name="Sheng Y."/>
            <person name="Liu T."/>
            <person name="Pan Y."/>
            <person name="Xia L."/>
            <person name="Li J."/>
            <person name="Zhao F."/>
            <person name="Cao W."/>
        </authorList>
    </citation>
    <scope>NUCLEOTIDE SEQUENCE</scope>
    <source>
        <strain evidence="1">Hyas-2018</strain>
    </source>
</reference>
<evidence type="ECO:0000313" key="2">
    <source>
        <dbReference type="Proteomes" id="UP000821845"/>
    </source>
</evidence>
<dbReference type="EMBL" id="CM023486">
    <property type="protein sequence ID" value="KAH6928574.1"/>
    <property type="molecule type" value="Genomic_DNA"/>
</dbReference>
<evidence type="ECO:0000313" key="1">
    <source>
        <dbReference type="EMBL" id="KAH6928574.1"/>
    </source>
</evidence>
<dbReference type="Proteomes" id="UP000821845">
    <property type="component" value="Chromosome 6"/>
</dbReference>
<keyword evidence="2" id="KW-1185">Reference proteome</keyword>
<gene>
    <name evidence="1" type="ORF">HPB50_017058</name>
</gene>
<proteinExistence type="predicted"/>
<protein>
    <submittedName>
        <fullName evidence="1">Uncharacterized protein</fullName>
    </submittedName>
</protein>
<accession>A0ACB7S3V1</accession>
<sequence>MCALRFSATGSSQSSVGREEHIGVVQSAVSNTIYEVTEAIIISVAARATRRKLVDFPPTPWLPRMRRRRRLRYSATSQACYRAPTARWLLFGSRKLGKGDTVSILSRKGYYTLNVMVKTQDTPSSHGCLRQSLAILTPAPPKASGEAQVHAQFCGATYWSAEEQVSLLAARSNHSLQPRAVQIIYACTALHNIDPGDWTLEELCGGVPPAEQSGDEQALEP</sequence>
<name>A0ACB7S3V1_HYAAI</name>
<organism evidence="1 2">
    <name type="scientific">Hyalomma asiaticum</name>
    <name type="common">Tick</name>
    <dbReference type="NCBI Taxonomy" id="266040"/>
    <lineage>
        <taxon>Eukaryota</taxon>
        <taxon>Metazoa</taxon>
        <taxon>Ecdysozoa</taxon>
        <taxon>Arthropoda</taxon>
        <taxon>Chelicerata</taxon>
        <taxon>Arachnida</taxon>
        <taxon>Acari</taxon>
        <taxon>Parasitiformes</taxon>
        <taxon>Ixodida</taxon>
        <taxon>Ixodoidea</taxon>
        <taxon>Ixodidae</taxon>
        <taxon>Hyalomminae</taxon>
        <taxon>Hyalomma</taxon>
    </lineage>
</organism>
<comment type="caution">
    <text evidence="1">The sequence shown here is derived from an EMBL/GenBank/DDBJ whole genome shotgun (WGS) entry which is preliminary data.</text>
</comment>